<comment type="caution">
    <text evidence="3">The sequence shown here is derived from an EMBL/GenBank/DDBJ whole genome shotgun (WGS) entry which is preliminary data.</text>
</comment>
<name>A0AAV2I4B9_LYMST</name>
<dbReference type="Proteomes" id="UP001497497">
    <property type="component" value="Unassembled WGS sequence"/>
</dbReference>
<accession>A0AAV2I4B9</accession>
<reference evidence="3 4" key="1">
    <citation type="submission" date="2024-04" db="EMBL/GenBank/DDBJ databases">
        <authorList>
            <consortium name="Genoscope - CEA"/>
            <person name="William W."/>
        </authorList>
    </citation>
    <scope>NUCLEOTIDE SEQUENCE [LARGE SCALE GENOMIC DNA]</scope>
</reference>
<evidence type="ECO:0000313" key="4">
    <source>
        <dbReference type="Proteomes" id="UP001497497"/>
    </source>
</evidence>
<keyword evidence="1" id="KW-0812">Transmembrane</keyword>
<evidence type="ECO:0000313" key="3">
    <source>
        <dbReference type="EMBL" id="CAL1541501.1"/>
    </source>
</evidence>
<feature type="chain" id="PRO_5043898223" evidence="2">
    <location>
        <begin position="23"/>
        <end position="311"/>
    </location>
</feature>
<protein>
    <submittedName>
        <fullName evidence="3">Uncharacterized protein</fullName>
    </submittedName>
</protein>
<organism evidence="3 4">
    <name type="scientific">Lymnaea stagnalis</name>
    <name type="common">Great pond snail</name>
    <name type="synonym">Helix stagnalis</name>
    <dbReference type="NCBI Taxonomy" id="6523"/>
    <lineage>
        <taxon>Eukaryota</taxon>
        <taxon>Metazoa</taxon>
        <taxon>Spiralia</taxon>
        <taxon>Lophotrochozoa</taxon>
        <taxon>Mollusca</taxon>
        <taxon>Gastropoda</taxon>
        <taxon>Heterobranchia</taxon>
        <taxon>Euthyneura</taxon>
        <taxon>Panpulmonata</taxon>
        <taxon>Hygrophila</taxon>
        <taxon>Lymnaeoidea</taxon>
        <taxon>Lymnaeidae</taxon>
        <taxon>Lymnaea</taxon>
    </lineage>
</organism>
<dbReference type="AlphaFoldDB" id="A0AAV2I4B9"/>
<keyword evidence="1" id="KW-1133">Transmembrane helix</keyword>
<keyword evidence="1" id="KW-0472">Membrane</keyword>
<proteinExistence type="predicted"/>
<sequence>MKEQPYLSFWLLFGIYMHICSAQEVQFYTLNQEHCQTKCTHGLINNLDSCQLDLKIQFYEFVPNSTLFYFEDIDDQSQNIFSLDIPSECIGYKHKANNYCTQINKTAFNVTVIVPAQPKFSNVKLRGYLKTSNGDRIESKLFTFPEIHDSTNVTGKLLINEEITSTIEDCSMTIKKNDLILEFDCFGTVTPCLIVIQVNGSIVNTTSGNLIVYRRTLENREELFINISFAACSMERDFKSITCIIKQDSEEYLKEISTSDDAIILAIASCSILAIILIAVIVYIYCRKKDNELCKPSTCRVRRRKQRQSNV</sequence>
<gene>
    <name evidence="3" type="ORF">GSLYS_00015107001</name>
</gene>
<dbReference type="EMBL" id="CAXITT010000436">
    <property type="protein sequence ID" value="CAL1541501.1"/>
    <property type="molecule type" value="Genomic_DNA"/>
</dbReference>
<keyword evidence="4" id="KW-1185">Reference proteome</keyword>
<feature type="transmembrane region" description="Helical" evidence="1">
    <location>
        <begin position="262"/>
        <end position="286"/>
    </location>
</feature>
<evidence type="ECO:0000256" key="2">
    <source>
        <dbReference type="SAM" id="SignalP"/>
    </source>
</evidence>
<evidence type="ECO:0000256" key="1">
    <source>
        <dbReference type="SAM" id="Phobius"/>
    </source>
</evidence>
<keyword evidence="2" id="KW-0732">Signal</keyword>
<feature type="signal peptide" evidence="2">
    <location>
        <begin position="1"/>
        <end position="22"/>
    </location>
</feature>